<sequence>MGYFTTADEWKDVQPIPQDEGGPSPLAAIAYPEDYAEAMSYLRAVMADNEMSERALQLTETIIGANPAHYTVWLYRARIILAMNYDLRKEIEWLNPTALRNLKNYQIWHHRQTMIENLGSADGEQAFVASMLEKDTKNYHVWSYRQWLVRRFDLWDQGELEAVESLIKDDVRNNSAWNHRWFVVFGGDEGNFKNEEILEREIAYAQDAIRLAPQNQSPWNYLRGLIRHAKLPASKFQNFAEEFATLEKPDDISSSHALDLLADIYAEEQDRKSDAAKALDLLAMRFDPIRQNYWNYRKSLLGPEEVEAAA</sequence>
<evidence type="ECO:0000313" key="15">
    <source>
        <dbReference type="Proteomes" id="UP000799776"/>
    </source>
</evidence>
<protein>
    <recommendedName>
        <fullName evidence="9">Protein farnesyltransferase/geranylgeranyltransferase type-1 subunit alpha</fullName>
        <ecNumber evidence="4">2.5.1.58</ecNumber>
        <ecNumber evidence="3">2.5.1.59</ecNumber>
    </recommendedName>
    <alternativeName>
        <fullName evidence="12">CAAX farnesyltransferase subunit alpha</fullName>
    </alternativeName>
    <alternativeName>
        <fullName evidence="11">FTase-alpha</fullName>
    </alternativeName>
    <alternativeName>
        <fullName evidence="10">Ras proteins prenyltransferase subunit alpha</fullName>
    </alternativeName>
    <alternativeName>
        <fullName evidence="13">Type I protein geranyl-geranyltransferase subunit alpha</fullName>
    </alternativeName>
</protein>
<keyword evidence="5" id="KW-0637">Prenyltransferase</keyword>
<dbReference type="EC" id="2.5.1.59" evidence="3"/>
<comment type="caution">
    <text evidence="14">The sequence shown here is derived from an EMBL/GenBank/DDBJ whole genome shotgun (WGS) entry which is preliminary data.</text>
</comment>
<dbReference type="PANTHER" id="PTHR11129:SF1">
    <property type="entry name" value="PROTEIN FARNESYLTRANSFERASE_GERANYLGERANYLTRANSFERASE TYPE-1 SUBUNIT ALPHA"/>
    <property type="match status" value="1"/>
</dbReference>
<dbReference type="Proteomes" id="UP000799776">
    <property type="component" value="Unassembled WGS sequence"/>
</dbReference>
<accession>A0A9P4I0E8</accession>
<reference evidence="14" key="1">
    <citation type="journal article" date="2020" name="Stud. Mycol.">
        <title>101 Dothideomycetes genomes: a test case for predicting lifestyles and emergence of pathogens.</title>
        <authorList>
            <person name="Haridas S."/>
            <person name="Albert R."/>
            <person name="Binder M."/>
            <person name="Bloem J."/>
            <person name="Labutti K."/>
            <person name="Salamov A."/>
            <person name="Andreopoulos B."/>
            <person name="Baker S."/>
            <person name="Barry K."/>
            <person name="Bills G."/>
            <person name="Bluhm B."/>
            <person name="Cannon C."/>
            <person name="Castanera R."/>
            <person name="Culley D."/>
            <person name="Daum C."/>
            <person name="Ezra D."/>
            <person name="Gonzalez J."/>
            <person name="Henrissat B."/>
            <person name="Kuo A."/>
            <person name="Liang C."/>
            <person name="Lipzen A."/>
            <person name="Lutzoni F."/>
            <person name="Magnuson J."/>
            <person name="Mondo S."/>
            <person name="Nolan M."/>
            <person name="Ohm R."/>
            <person name="Pangilinan J."/>
            <person name="Park H.-J."/>
            <person name="Ramirez L."/>
            <person name="Alfaro M."/>
            <person name="Sun H."/>
            <person name="Tritt A."/>
            <person name="Yoshinaga Y."/>
            <person name="Zwiers L.-H."/>
            <person name="Turgeon B."/>
            <person name="Goodwin S."/>
            <person name="Spatafora J."/>
            <person name="Crous P."/>
            <person name="Grigoriev I."/>
        </authorList>
    </citation>
    <scope>NUCLEOTIDE SEQUENCE</scope>
    <source>
        <strain evidence="14">CBS 121410</strain>
    </source>
</reference>
<gene>
    <name evidence="14" type="ORF">K490DRAFT_34130</name>
</gene>
<dbReference type="EMBL" id="ML978712">
    <property type="protein sequence ID" value="KAF2090788.1"/>
    <property type="molecule type" value="Genomic_DNA"/>
</dbReference>
<dbReference type="PROSITE" id="PS51147">
    <property type="entry name" value="PFTA"/>
    <property type="match status" value="4"/>
</dbReference>
<dbReference type="InterPro" id="IPR002088">
    <property type="entry name" value="Prenyl_trans_a"/>
</dbReference>
<dbReference type="GO" id="GO:0005965">
    <property type="term" value="C:protein farnesyltransferase complex"/>
    <property type="evidence" value="ECO:0007669"/>
    <property type="project" value="TreeGrafter"/>
</dbReference>
<evidence type="ECO:0000256" key="7">
    <source>
        <dbReference type="ARBA" id="ARBA00022737"/>
    </source>
</evidence>
<evidence type="ECO:0000256" key="10">
    <source>
        <dbReference type="ARBA" id="ARBA00041392"/>
    </source>
</evidence>
<dbReference type="PANTHER" id="PTHR11129">
    <property type="entry name" value="PROTEIN FARNESYLTRANSFERASE ALPHA SUBUNIT/RAB GERANYLGERANYL TRANSFERASE ALPHA SUBUNIT"/>
    <property type="match status" value="1"/>
</dbReference>
<comment type="similarity">
    <text evidence="2">Belongs to the protein prenyltransferase subunit alpha family.</text>
</comment>
<evidence type="ECO:0000256" key="4">
    <source>
        <dbReference type="ARBA" id="ARBA00012702"/>
    </source>
</evidence>
<keyword evidence="8" id="KW-0460">Magnesium</keyword>
<evidence type="ECO:0000256" key="1">
    <source>
        <dbReference type="ARBA" id="ARBA00001946"/>
    </source>
</evidence>
<evidence type="ECO:0000256" key="11">
    <source>
        <dbReference type="ARBA" id="ARBA00042436"/>
    </source>
</evidence>
<dbReference type="EC" id="2.5.1.58" evidence="4"/>
<keyword evidence="7" id="KW-0677">Repeat</keyword>
<evidence type="ECO:0000256" key="12">
    <source>
        <dbReference type="ARBA" id="ARBA00043086"/>
    </source>
</evidence>
<proteinExistence type="inferred from homology"/>
<evidence type="ECO:0000256" key="3">
    <source>
        <dbReference type="ARBA" id="ARBA00012700"/>
    </source>
</evidence>
<dbReference type="GO" id="GO:0004662">
    <property type="term" value="F:CAAX-protein geranylgeranyltransferase activity"/>
    <property type="evidence" value="ECO:0007669"/>
    <property type="project" value="UniProtKB-EC"/>
</dbReference>
<dbReference type="AlphaFoldDB" id="A0A9P4I0E8"/>
<keyword evidence="6" id="KW-0808">Transferase</keyword>
<dbReference type="GO" id="GO:0004660">
    <property type="term" value="F:protein farnesyltransferase activity"/>
    <property type="evidence" value="ECO:0007669"/>
    <property type="project" value="UniProtKB-EC"/>
</dbReference>
<comment type="cofactor">
    <cofactor evidence="1">
        <name>Mg(2+)</name>
        <dbReference type="ChEBI" id="CHEBI:18420"/>
    </cofactor>
</comment>
<evidence type="ECO:0000256" key="6">
    <source>
        <dbReference type="ARBA" id="ARBA00022679"/>
    </source>
</evidence>
<evidence type="ECO:0000313" key="14">
    <source>
        <dbReference type="EMBL" id="KAF2090788.1"/>
    </source>
</evidence>
<organism evidence="14 15">
    <name type="scientific">Saccharata proteae CBS 121410</name>
    <dbReference type="NCBI Taxonomy" id="1314787"/>
    <lineage>
        <taxon>Eukaryota</taxon>
        <taxon>Fungi</taxon>
        <taxon>Dikarya</taxon>
        <taxon>Ascomycota</taxon>
        <taxon>Pezizomycotina</taxon>
        <taxon>Dothideomycetes</taxon>
        <taxon>Dothideomycetes incertae sedis</taxon>
        <taxon>Botryosphaeriales</taxon>
        <taxon>Saccharataceae</taxon>
        <taxon>Saccharata</taxon>
    </lineage>
</organism>
<dbReference type="Gene3D" id="1.25.40.120">
    <property type="entry name" value="Protein prenylyltransferase"/>
    <property type="match status" value="1"/>
</dbReference>
<evidence type="ECO:0000256" key="8">
    <source>
        <dbReference type="ARBA" id="ARBA00022842"/>
    </source>
</evidence>
<dbReference type="GO" id="GO:0005953">
    <property type="term" value="C:CAAX-protein geranylgeranyltransferase complex"/>
    <property type="evidence" value="ECO:0007669"/>
    <property type="project" value="TreeGrafter"/>
</dbReference>
<name>A0A9P4I0E8_9PEZI</name>
<dbReference type="OrthoDB" id="272289at2759"/>
<dbReference type="SUPFAM" id="SSF48439">
    <property type="entry name" value="Protein prenylyltransferase"/>
    <property type="match status" value="1"/>
</dbReference>
<evidence type="ECO:0000256" key="2">
    <source>
        <dbReference type="ARBA" id="ARBA00006734"/>
    </source>
</evidence>
<evidence type="ECO:0000256" key="13">
    <source>
        <dbReference type="ARBA" id="ARBA00043219"/>
    </source>
</evidence>
<evidence type="ECO:0000256" key="9">
    <source>
        <dbReference type="ARBA" id="ARBA00040965"/>
    </source>
</evidence>
<evidence type="ECO:0000256" key="5">
    <source>
        <dbReference type="ARBA" id="ARBA00022602"/>
    </source>
</evidence>
<dbReference type="Pfam" id="PF01239">
    <property type="entry name" value="PPTA"/>
    <property type="match status" value="5"/>
</dbReference>
<keyword evidence="15" id="KW-1185">Reference proteome</keyword>